<organism evidence="2">
    <name type="scientific">Drosophila melanogaster</name>
    <name type="common">Fruit fly</name>
    <dbReference type="NCBI Taxonomy" id="7227"/>
    <lineage>
        <taxon>Eukaryota</taxon>
        <taxon>Metazoa</taxon>
        <taxon>Ecdysozoa</taxon>
        <taxon>Arthropoda</taxon>
        <taxon>Hexapoda</taxon>
        <taxon>Insecta</taxon>
        <taxon>Pterygota</taxon>
        <taxon>Neoptera</taxon>
        <taxon>Endopterygota</taxon>
        <taxon>Diptera</taxon>
        <taxon>Brachycera</taxon>
        <taxon>Muscomorpha</taxon>
        <taxon>Ephydroidea</taxon>
        <taxon>Drosophilidae</taxon>
        <taxon>Drosophila</taxon>
        <taxon>Sophophora</taxon>
    </lineage>
</organism>
<name>Q6IL20_DROME</name>
<dbReference type="AlphaFoldDB" id="Q6IL20"/>
<sequence length="88" mass="9425">MLVLLLQLQLPLLLLLLLSASSQHVARVSGFVACWHAAAAATELLAGFNEPYPQLGPKTQAETHAKQVTAGVQVQARSQQVHRSSSKV</sequence>
<gene>
    <name evidence="2" type="ORF">HDC10684</name>
</gene>
<evidence type="ECO:0000256" key="1">
    <source>
        <dbReference type="SAM" id="SignalP"/>
    </source>
</evidence>
<feature type="signal peptide" evidence="1">
    <location>
        <begin position="1"/>
        <end position="22"/>
    </location>
</feature>
<feature type="chain" id="PRO_5004274558" evidence="1">
    <location>
        <begin position="23"/>
        <end position="88"/>
    </location>
</feature>
<keyword evidence="1" id="KW-0732">Signal</keyword>
<accession>Q6IL20</accession>
<protein>
    <submittedName>
        <fullName evidence="2">HDC10684</fullName>
    </submittedName>
</protein>
<evidence type="ECO:0000313" key="2">
    <source>
        <dbReference type="EMBL" id="DAA03041.1"/>
    </source>
</evidence>
<reference evidence="2" key="1">
    <citation type="journal article" date="2003" name="Genome Biol.">
        <title>An integrated gene annotation and transcriptional profiling approach towards the full gene content of the Drosophila genome.</title>
        <authorList>
            <person name="Hild M."/>
            <person name="Beckmann B."/>
            <person name="Haas S.A."/>
            <person name="Koch B."/>
            <person name="Solovyev V."/>
            <person name="Busold C."/>
            <person name="Fellenberg K."/>
            <person name="Boutros M."/>
            <person name="Vingron M."/>
            <person name="Sauer F."/>
            <person name="Hoheisel J.D."/>
            <person name="Paro R."/>
        </authorList>
    </citation>
    <scope>NUCLEOTIDE SEQUENCE</scope>
</reference>
<dbReference type="EMBL" id="BK002196">
    <property type="protein sequence ID" value="DAA03041.1"/>
    <property type="molecule type" value="Genomic_DNA"/>
</dbReference>
<proteinExistence type="predicted"/>